<reference evidence="2" key="1">
    <citation type="submission" date="2023-02" db="EMBL/GenBank/DDBJ databases">
        <title>Genome sequence of Hyphococcus flavus.</title>
        <authorList>
            <person name="Rong J.-C."/>
            <person name="Zhao Q."/>
            <person name="Yi M."/>
            <person name="Wu J.-Y."/>
        </authorList>
    </citation>
    <scope>NUCLEOTIDE SEQUENCE</scope>
    <source>
        <strain evidence="2">MCCC 1K03223</strain>
    </source>
</reference>
<evidence type="ECO:0008006" key="4">
    <source>
        <dbReference type="Google" id="ProtNLM"/>
    </source>
</evidence>
<dbReference type="RefSeq" id="WP_274494757.1">
    <property type="nucleotide sequence ID" value="NZ_CP118166.1"/>
</dbReference>
<feature type="chain" id="PRO_5041948156" description="Secreted protein" evidence="1">
    <location>
        <begin position="23"/>
        <end position="88"/>
    </location>
</feature>
<sequence length="88" mass="9245">MKLKRFLAIAAVSGLAFSPSFAGELADACVAALEADGRDASGCGCLEEEVIARDIVDEMMALGEIEDPAERYEAASDDAKAAMDKCTR</sequence>
<gene>
    <name evidence="2" type="ORF">PUV54_06320</name>
</gene>
<accession>A0AAE9ZKG1</accession>
<dbReference type="AlphaFoldDB" id="A0AAE9ZKG1"/>
<dbReference type="EMBL" id="CP118166">
    <property type="protein sequence ID" value="WDI32811.1"/>
    <property type="molecule type" value="Genomic_DNA"/>
</dbReference>
<keyword evidence="1" id="KW-0732">Signal</keyword>
<keyword evidence="3" id="KW-1185">Reference proteome</keyword>
<proteinExistence type="predicted"/>
<dbReference type="KEGG" id="hfl:PUV54_06320"/>
<dbReference type="Proteomes" id="UP001214043">
    <property type="component" value="Chromosome"/>
</dbReference>
<evidence type="ECO:0000313" key="3">
    <source>
        <dbReference type="Proteomes" id="UP001214043"/>
    </source>
</evidence>
<feature type="signal peptide" evidence="1">
    <location>
        <begin position="1"/>
        <end position="22"/>
    </location>
</feature>
<evidence type="ECO:0000256" key="1">
    <source>
        <dbReference type="SAM" id="SignalP"/>
    </source>
</evidence>
<evidence type="ECO:0000313" key="2">
    <source>
        <dbReference type="EMBL" id="WDI32811.1"/>
    </source>
</evidence>
<name>A0AAE9ZKG1_9PROT</name>
<protein>
    <recommendedName>
        <fullName evidence="4">Secreted protein</fullName>
    </recommendedName>
</protein>
<organism evidence="2 3">
    <name type="scientific">Hyphococcus flavus</name>
    <dbReference type="NCBI Taxonomy" id="1866326"/>
    <lineage>
        <taxon>Bacteria</taxon>
        <taxon>Pseudomonadati</taxon>
        <taxon>Pseudomonadota</taxon>
        <taxon>Alphaproteobacteria</taxon>
        <taxon>Parvularculales</taxon>
        <taxon>Parvularculaceae</taxon>
        <taxon>Hyphococcus</taxon>
    </lineage>
</organism>